<dbReference type="Proteomes" id="UP000060699">
    <property type="component" value="Chromosome"/>
</dbReference>
<organism evidence="1 2">
    <name type="scientific">Roseateles depolymerans</name>
    <dbReference type="NCBI Taxonomy" id="76731"/>
    <lineage>
        <taxon>Bacteria</taxon>
        <taxon>Pseudomonadati</taxon>
        <taxon>Pseudomonadota</taxon>
        <taxon>Betaproteobacteria</taxon>
        <taxon>Burkholderiales</taxon>
        <taxon>Sphaerotilaceae</taxon>
        <taxon>Roseateles</taxon>
    </lineage>
</organism>
<name>A0A0U3LRV2_9BURK</name>
<dbReference type="AlphaFoldDB" id="A0A0U3LRV2"/>
<evidence type="ECO:0000313" key="1">
    <source>
        <dbReference type="EMBL" id="ALV09170.1"/>
    </source>
</evidence>
<dbReference type="RefSeq" id="WP_198164863.1">
    <property type="nucleotide sequence ID" value="NZ_CP013729.1"/>
</dbReference>
<evidence type="ECO:0000313" key="2">
    <source>
        <dbReference type="Proteomes" id="UP000060699"/>
    </source>
</evidence>
<reference evidence="1 2" key="1">
    <citation type="submission" date="2015-12" db="EMBL/GenBank/DDBJ databases">
        <title>Complete genome of Roseateles depolymerans KCTC 42856.</title>
        <authorList>
            <person name="Kim K.M."/>
        </authorList>
    </citation>
    <scope>NUCLEOTIDE SEQUENCE [LARGE SCALE GENOMIC DNA]</scope>
    <source>
        <strain evidence="1 2">KCTC 42856</strain>
    </source>
</reference>
<protein>
    <submittedName>
        <fullName evidence="1">Uncharacterized protein</fullName>
    </submittedName>
</protein>
<sequence precursor="true">MLNRSSLFTAARHCAVQAPRALLLGMALVLSVGAAQAASSKGCEGGGFRVLGLSGSVSTTVPAAQVGSSFLVQGKYVQFEVDAASFGIRNYVLTGAANALDMTGGVPTPVFAAKMPDHRGATLTSGVDVDLKDTSIELMREGAQVTMKLQAKDCANGGVFQMEVARADGTSTVFTHTLATHPSNPSLNAFYFDNRKFRDREGDAVPYKDTTVVVTPRVNFGNDYSARFVGRDSPQVATRLSDANCVNRIVKRDGSLATVSHCGLTSRWDVSSGGRMGMVFGEDATEVAPPATICTHKCQAQNQVKGQSTVLGAPFPVAPADRLAPRL</sequence>
<dbReference type="KEGG" id="rdp:RD2015_4732"/>
<accession>A0A0U3LRV2</accession>
<gene>
    <name evidence="1" type="ORF">RD2015_4732</name>
</gene>
<proteinExistence type="predicted"/>
<dbReference type="STRING" id="76731.RD2015_4732"/>
<keyword evidence="2" id="KW-1185">Reference proteome</keyword>
<dbReference type="EMBL" id="CP013729">
    <property type="protein sequence ID" value="ALV09170.1"/>
    <property type="molecule type" value="Genomic_DNA"/>
</dbReference>
<dbReference type="PATRIC" id="fig|76731.3.peg.4849"/>